<dbReference type="PANTHER" id="PTHR13696">
    <property type="entry name" value="P-LOOP CONTAINING NUCLEOSIDE TRIPHOSPHATE HYDROLASE"/>
    <property type="match status" value="1"/>
</dbReference>
<dbReference type="EMBL" id="QXHD01000004">
    <property type="protein sequence ID" value="NEZ55823.1"/>
    <property type="molecule type" value="Genomic_DNA"/>
</dbReference>
<keyword evidence="3" id="KW-1185">Reference proteome</keyword>
<proteinExistence type="predicted"/>
<evidence type="ECO:0000259" key="1">
    <source>
        <dbReference type="Pfam" id="PF13614"/>
    </source>
</evidence>
<dbReference type="InterPro" id="IPR027417">
    <property type="entry name" value="P-loop_NTPase"/>
</dbReference>
<dbReference type="Pfam" id="PF13614">
    <property type="entry name" value="AAA_31"/>
    <property type="match status" value="1"/>
</dbReference>
<dbReference type="RefSeq" id="WP_284681666.1">
    <property type="nucleotide sequence ID" value="NZ_QXHD01000004.1"/>
</dbReference>
<dbReference type="AlphaFoldDB" id="A0A6M0RJ11"/>
<dbReference type="Gene3D" id="3.40.50.300">
    <property type="entry name" value="P-loop containing nucleotide triphosphate hydrolases"/>
    <property type="match status" value="1"/>
</dbReference>
<dbReference type="InterPro" id="IPR025669">
    <property type="entry name" value="AAA_dom"/>
</dbReference>
<dbReference type="PANTHER" id="PTHR13696:SF52">
    <property type="entry name" value="PARA FAMILY PROTEIN CT_582"/>
    <property type="match status" value="1"/>
</dbReference>
<dbReference type="InterPro" id="IPR050678">
    <property type="entry name" value="DNA_Partitioning_ATPase"/>
</dbReference>
<feature type="domain" description="AAA" evidence="1">
    <location>
        <begin position="4"/>
        <end position="193"/>
    </location>
</feature>
<sequence length="384" mass="43243">MGSIVTFYSFKGGVGRTMALANIAVLLAQMGKKVLMIDWDLEAPGLPNYFSGFEIKGNNSGLLDLLLKSRDSNSIEELSWQEYVSRIKLGSNCYLYMISSGSSDENYNGKVLTFDWELFFEKFNGGELIESLRDDWRKAFDFVLIDSRTGITDSGGICTIQVPDALAVIFTANYQSLHGVKDIVSRAQKARQSLDFDRMPLLILPIPSRFDSRTEFKESQKWIKIFEKELTPFYADWLSKGNTPIEVIERTKLPYVAFFSFGEKLPVLVEGTSDPESLGRAYLTNAVLILELFQDPNTDEISRAAPSDKLDNLAEISKKLSTSLNSINSNKGHNHDQEQPPDFAVVSAPKYICPEGDYTWYRFDISDPIPTCPTHHCSLEREDA</sequence>
<evidence type="ECO:0000313" key="3">
    <source>
        <dbReference type="Proteomes" id="UP000481033"/>
    </source>
</evidence>
<reference evidence="2 3" key="1">
    <citation type="journal article" date="2020" name="Microb. Ecol.">
        <title>Ecogenomics of the Marine Benthic Filamentous Cyanobacterium Adonisia.</title>
        <authorList>
            <person name="Walter J.M."/>
            <person name="Coutinho F.H."/>
            <person name="Leomil L."/>
            <person name="Hargreaves P.I."/>
            <person name="Campeao M.E."/>
            <person name="Vieira V.V."/>
            <person name="Silva B.S."/>
            <person name="Fistarol G.O."/>
            <person name="Salomon P.S."/>
            <person name="Sawabe T."/>
            <person name="Mino S."/>
            <person name="Hosokawa M."/>
            <person name="Miyashita H."/>
            <person name="Maruyama F."/>
            <person name="van Verk M.C."/>
            <person name="Dutilh B.E."/>
            <person name="Thompson C.C."/>
            <person name="Thompson F.L."/>
        </authorList>
    </citation>
    <scope>NUCLEOTIDE SEQUENCE [LARGE SCALE GENOMIC DNA]</scope>
    <source>
        <strain evidence="2 3">CCMR0081</strain>
    </source>
</reference>
<dbReference type="Proteomes" id="UP000481033">
    <property type="component" value="Unassembled WGS sequence"/>
</dbReference>
<accession>A0A6M0RJ11</accession>
<dbReference type="NCBIfam" id="NF047398">
    <property type="entry name" value="AAA_KGGVGR"/>
    <property type="match status" value="1"/>
</dbReference>
<comment type="caution">
    <text evidence="2">The sequence shown here is derived from an EMBL/GenBank/DDBJ whole genome shotgun (WGS) entry which is preliminary data.</text>
</comment>
<evidence type="ECO:0000313" key="2">
    <source>
        <dbReference type="EMBL" id="NEZ55823.1"/>
    </source>
</evidence>
<protein>
    <recommendedName>
        <fullName evidence="1">AAA domain-containing protein</fullName>
    </recommendedName>
</protein>
<name>A0A6M0RJ11_9CYAN</name>
<organism evidence="2 3">
    <name type="scientific">Adonisia turfae CCMR0081</name>
    <dbReference type="NCBI Taxonomy" id="2292702"/>
    <lineage>
        <taxon>Bacteria</taxon>
        <taxon>Bacillati</taxon>
        <taxon>Cyanobacteriota</taxon>
        <taxon>Adonisia</taxon>
        <taxon>Adonisia turfae</taxon>
    </lineage>
</organism>
<dbReference type="SUPFAM" id="SSF52540">
    <property type="entry name" value="P-loop containing nucleoside triphosphate hydrolases"/>
    <property type="match status" value="1"/>
</dbReference>
<gene>
    <name evidence="2" type="ORF">DXZ20_09085</name>
</gene>